<name>A0A176SZF4_9FLAO</name>
<evidence type="ECO:0000256" key="1">
    <source>
        <dbReference type="ARBA" id="ARBA00004196"/>
    </source>
</evidence>
<comment type="subcellular location">
    <subcellularLocation>
        <location evidence="1">Cell envelope</location>
    </subcellularLocation>
</comment>
<evidence type="ECO:0000313" key="7">
    <source>
        <dbReference type="Proteomes" id="UP000076923"/>
    </source>
</evidence>
<gene>
    <name evidence="6" type="ORF">LPB303_16465</name>
</gene>
<dbReference type="CDD" id="cd02966">
    <property type="entry name" value="TlpA_like_family"/>
    <property type="match status" value="1"/>
</dbReference>
<dbReference type="InterPro" id="IPR012336">
    <property type="entry name" value="Thioredoxin-like_fold"/>
</dbReference>
<dbReference type="GO" id="GO:0017004">
    <property type="term" value="P:cytochrome complex assembly"/>
    <property type="evidence" value="ECO:0007669"/>
    <property type="project" value="UniProtKB-KW"/>
</dbReference>
<dbReference type="AlphaFoldDB" id="A0A176SZF4"/>
<keyword evidence="7" id="KW-1185">Reference proteome</keyword>
<dbReference type="PROSITE" id="PS51352">
    <property type="entry name" value="THIOREDOXIN_2"/>
    <property type="match status" value="1"/>
</dbReference>
<evidence type="ECO:0000313" key="6">
    <source>
        <dbReference type="EMBL" id="OAD40837.1"/>
    </source>
</evidence>
<evidence type="ECO:0000256" key="4">
    <source>
        <dbReference type="ARBA" id="ARBA00023284"/>
    </source>
</evidence>
<evidence type="ECO:0000256" key="2">
    <source>
        <dbReference type="ARBA" id="ARBA00022748"/>
    </source>
</evidence>
<protein>
    <recommendedName>
        <fullName evidence="5">Thioredoxin domain-containing protein</fullName>
    </recommendedName>
</protein>
<dbReference type="InterPro" id="IPR050553">
    <property type="entry name" value="Thioredoxin_ResA/DsbE_sf"/>
</dbReference>
<dbReference type="InterPro" id="IPR017937">
    <property type="entry name" value="Thioredoxin_CS"/>
</dbReference>
<keyword evidence="4" id="KW-0676">Redox-active center</keyword>
<keyword evidence="2" id="KW-0201">Cytochrome c-type biogenesis</keyword>
<dbReference type="EMBL" id="LVWE01000085">
    <property type="protein sequence ID" value="OAD40837.1"/>
    <property type="molecule type" value="Genomic_DNA"/>
</dbReference>
<dbReference type="PANTHER" id="PTHR42852:SF6">
    <property type="entry name" value="THIOL:DISULFIDE INTERCHANGE PROTEIN DSBE"/>
    <property type="match status" value="1"/>
</dbReference>
<dbReference type="Pfam" id="PF13905">
    <property type="entry name" value="Thioredoxin_8"/>
    <property type="match status" value="1"/>
</dbReference>
<sequence>MPKLLIFCVFLLLTSCNLIDKKEEVYKGYSINGALPHTTNAALVYLINGENKKIDSSKVINNAFHFKGFLNQPEIHQLQVRNQREKHIIILENSSYTVVLNDDNTIVSGGDLNTKQLTFNNLKNHLNTEKLALLDKFMLGEITSDFLQKSVQELEIEEKKITTDYVMSNANNLLSNTLFLTTQNFSLEELKNLVNNTEISKTTILKSVLVEEIKRLEKIVEDELAKTIKIAQANKIYRKPAIMFSGDGLNRELISLESIIKGKKLVLIDFWASWCGPCRMTMPKVRELYHTYKNKGFTILTVSEDKNREDWKKGIEQDQMLSWHHIFDDFGRISTMYGVKTIPYMVLIDGNGGIIKEKISITELEYQLQKLL</sequence>
<dbReference type="PROSITE" id="PS51257">
    <property type="entry name" value="PROKAR_LIPOPROTEIN"/>
    <property type="match status" value="1"/>
</dbReference>
<dbReference type="Gene3D" id="3.40.30.10">
    <property type="entry name" value="Glutaredoxin"/>
    <property type="match status" value="1"/>
</dbReference>
<dbReference type="PANTHER" id="PTHR42852">
    <property type="entry name" value="THIOL:DISULFIDE INTERCHANGE PROTEIN DSBE"/>
    <property type="match status" value="1"/>
</dbReference>
<dbReference type="Proteomes" id="UP000076923">
    <property type="component" value="Unassembled WGS sequence"/>
</dbReference>
<dbReference type="PROSITE" id="PS00194">
    <property type="entry name" value="THIOREDOXIN_1"/>
    <property type="match status" value="1"/>
</dbReference>
<dbReference type="GO" id="GO:0030313">
    <property type="term" value="C:cell envelope"/>
    <property type="evidence" value="ECO:0007669"/>
    <property type="project" value="UniProtKB-SubCell"/>
</dbReference>
<dbReference type="OrthoDB" id="1069091at2"/>
<dbReference type="Pfam" id="PF14289">
    <property type="entry name" value="DUF4369"/>
    <property type="match status" value="1"/>
</dbReference>
<evidence type="ECO:0000256" key="3">
    <source>
        <dbReference type="ARBA" id="ARBA00023157"/>
    </source>
</evidence>
<evidence type="ECO:0000259" key="5">
    <source>
        <dbReference type="PROSITE" id="PS51352"/>
    </source>
</evidence>
<keyword evidence="3" id="KW-1015">Disulfide bond</keyword>
<dbReference type="InterPro" id="IPR025380">
    <property type="entry name" value="DUF4369"/>
</dbReference>
<reference evidence="6 7" key="1">
    <citation type="submission" date="2016-02" db="EMBL/GenBank/DDBJ databases">
        <title>Draft genome sequence of Polaribacter atrinae KACC17473.</title>
        <authorList>
            <person name="Shin S.-K."/>
            <person name="Yi H."/>
        </authorList>
    </citation>
    <scope>NUCLEOTIDE SEQUENCE [LARGE SCALE GENOMIC DNA]</scope>
    <source>
        <strain evidence="6 7">KACC 17473</strain>
    </source>
</reference>
<organism evidence="6 7">
    <name type="scientific">Polaribacter atrinae</name>
    <dbReference type="NCBI Taxonomy" id="1333662"/>
    <lineage>
        <taxon>Bacteria</taxon>
        <taxon>Pseudomonadati</taxon>
        <taxon>Bacteroidota</taxon>
        <taxon>Flavobacteriia</taxon>
        <taxon>Flavobacteriales</taxon>
        <taxon>Flavobacteriaceae</taxon>
    </lineage>
</organism>
<dbReference type="InterPro" id="IPR036249">
    <property type="entry name" value="Thioredoxin-like_sf"/>
</dbReference>
<proteinExistence type="predicted"/>
<dbReference type="InterPro" id="IPR013766">
    <property type="entry name" value="Thioredoxin_domain"/>
</dbReference>
<comment type="caution">
    <text evidence="6">The sequence shown here is derived from an EMBL/GenBank/DDBJ whole genome shotgun (WGS) entry which is preliminary data.</text>
</comment>
<dbReference type="SUPFAM" id="SSF52833">
    <property type="entry name" value="Thioredoxin-like"/>
    <property type="match status" value="1"/>
</dbReference>
<dbReference type="STRING" id="1333662.LPB303_16465"/>
<dbReference type="RefSeq" id="WP_068452754.1">
    <property type="nucleotide sequence ID" value="NZ_CP150660.1"/>
</dbReference>
<accession>A0A176SZF4</accession>
<feature type="domain" description="Thioredoxin" evidence="5">
    <location>
        <begin position="228"/>
        <end position="372"/>
    </location>
</feature>